<feature type="transmembrane region" description="Helical" evidence="10">
    <location>
        <begin position="128"/>
        <end position="147"/>
    </location>
</feature>
<proteinExistence type="inferred from homology"/>
<dbReference type="PRINTS" id="PR00758">
    <property type="entry name" value="ARSENICPUMP"/>
</dbReference>
<comment type="similarity">
    <text evidence="2">Belongs to the ArsB family.</text>
</comment>
<evidence type="ECO:0000256" key="1">
    <source>
        <dbReference type="ARBA" id="ARBA00004651"/>
    </source>
</evidence>
<name>A0ABX1JCH5_9PSEU</name>
<dbReference type="InterPro" id="IPR000802">
    <property type="entry name" value="Arsenical_pump_ArsB"/>
</dbReference>
<keyword evidence="6 10" id="KW-0812">Transmembrane</keyword>
<organism evidence="12 13">
    <name type="scientific">Amycolatopsis acididurans</name>
    <dbReference type="NCBI Taxonomy" id="2724524"/>
    <lineage>
        <taxon>Bacteria</taxon>
        <taxon>Bacillati</taxon>
        <taxon>Actinomycetota</taxon>
        <taxon>Actinomycetes</taxon>
        <taxon>Pseudonocardiales</taxon>
        <taxon>Pseudonocardiaceae</taxon>
        <taxon>Amycolatopsis</taxon>
    </lineage>
</organism>
<evidence type="ECO:0000256" key="4">
    <source>
        <dbReference type="ARBA" id="ARBA00022448"/>
    </source>
</evidence>
<comment type="similarity">
    <text evidence="3">Belongs to the CitM (TC 2.A.11) transporter family.</text>
</comment>
<dbReference type="PANTHER" id="PTHR43302">
    <property type="entry name" value="TRANSPORTER ARSB-RELATED"/>
    <property type="match status" value="1"/>
</dbReference>
<evidence type="ECO:0000256" key="3">
    <source>
        <dbReference type="ARBA" id="ARBA00009843"/>
    </source>
</evidence>
<accession>A0ABX1JCH5</accession>
<evidence type="ECO:0000256" key="6">
    <source>
        <dbReference type="ARBA" id="ARBA00022692"/>
    </source>
</evidence>
<dbReference type="PANTHER" id="PTHR43302:SF5">
    <property type="entry name" value="TRANSPORTER ARSB-RELATED"/>
    <property type="match status" value="1"/>
</dbReference>
<dbReference type="EMBL" id="JAAXLS010000035">
    <property type="protein sequence ID" value="NKQ57368.1"/>
    <property type="molecule type" value="Genomic_DNA"/>
</dbReference>
<evidence type="ECO:0000256" key="9">
    <source>
        <dbReference type="ARBA" id="ARBA00023136"/>
    </source>
</evidence>
<keyword evidence="5" id="KW-1003">Cell membrane</keyword>
<dbReference type="InterPro" id="IPR004680">
    <property type="entry name" value="Cit_transptr-like_dom"/>
</dbReference>
<keyword evidence="9 10" id="KW-0472">Membrane</keyword>
<feature type="transmembrane region" description="Helical" evidence="10">
    <location>
        <begin position="248"/>
        <end position="268"/>
    </location>
</feature>
<feature type="transmembrane region" description="Helical" evidence="10">
    <location>
        <begin position="327"/>
        <end position="348"/>
    </location>
</feature>
<feature type="domain" description="Citrate transporter-like" evidence="11">
    <location>
        <begin position="6"/>
        <end position="288"/>
    </location>
</feature>
<evidence type="ECO:0000259" key="11">
    <source>
        <dbReference type="Pfam" id="PF03600"/>
    </source>
</evidence>
<comment type="subcellular location">
    <subcellularLocation>
        <location evidence="1">Cell membrane</location>
        <topology evidence="1">Multi-pass membrane protein</topology>
    </subcellularLocation>
</comment>
<evidence type="ECO:0000313" key="12">
    <source>
        <dbReference type="EMBL" id="NKQ57368.1"/>
    </source>
</evidence>
<evidence type="ECO:0000256" key="10">
    <source>
        <dbReference type="SAM" id="Phobius"/>
    </source>
</evidence>
<feature type="transmembrane region" description="Helical" evidence="10">
    <location>
        <begin position="159"/>
        <end position="181"/>
    </location>
</feature>
<dbReference type="Proteomes" id="UP000715441">
    <property type="component" value="Unassembled WGS sequence"/>
</dbReference>
<evidence type="ECO:0000256" key="8">
    <source>
        <dbReference type="ARBA" id="ARBA00022989"/>
    </source>
</evidence>
<evidence type="ECO:0000256" key="7">
    <source>
        <dbReference type="ARBA" id="ARBA00022849"/>
    </source>
</evidence>
<protein>
    <submittedName>
        <fullName evidence="12">Arsenic transporter</fullName>
    </submittedName>
</protein>
<gene>
    <name evidence="12" type="ORF">HFP15_31335</name>
</gene>
<evidence type="ECO:0000256" key="2">
    <source>
        <dbReference type="ARBA" id="ARBA00006433"/>
    </source>
</evidence>
<keyword evidence="13" id="KW-1185">Reference proteome</keyword>
<evidence type="ECO:0000256" key="5">
    <source>
        <dbReference type="ARBA" id="ARBA00022475"/>
    </source>
</evidence>
<feature type="transmembrane region" description="Helical" evidence="10">
    <location>
        <begin position="214"/>
        <end position="233"/>
    </location>
</feature>
<feature type="transmembrane region" description="Helical" evidence="10">
    <location>
        <begin position="275"/>
        <end position="297"/>
    </location>
</feature>
<reference evidence="12 13" key="1">
    <citation type="submission" date="2020-04" db="EMBL/GenBank/DDBJ databases">
        <title>Novel species.</title>
        <authorList>
            <person name="Teo W.F.A."/>
            <person name="Lipun K."/>
            <person name="Srisuk N."/>
            <person name="Duangmal K."/>
        </authorList>
    </citation>
    <scope>NUCLEOTIDE SEQUENCE [LARGE SCALE GENOMIC DNA]</scope>
    <source>
        <strain evidence="12 13">K13G38</strain>
    </source>
</reference>
<keyword evidence="8 10" id="KW-1133">Transmembrane helix</keyword>
<keyword evidence="7" id="KW-0059">Arsenical resistance</keyword>
<comment type="caution">
    <text evidence="12">The sequence shown here is derived from an EMBL/GenBank/DDBJ whole genome shotgun (WGS) entry which is preliminary data.</text>
</comment>
<feature type="transmembrane region" description="Helical" evidence="10">
    <location>
        <begin position="6"/>
        <end position="32"/>
    </location>
</feature>
<dbReference type="Pfam" id="PF03600">
    <property type="entry name" value="CitMHS"/>
    <property type="match status" value="1"/>
</dbReference>
<sequence length="350" mass="36325">MHEVPPTLGFLAAVLVVAHLAGVYGVFTWLGAKLAAACHGRPRRLLVLTFAAAAGTTAVLSLDATVVLLTPVVHATARRLKLTPRPHVFACAHLANSASTLLPVSNLTNLLAFSASGLTFGAFTKLMALPWLVTIALELGVFVRFFAEDLEGHGEEEADVEPAPVFALVVVALTLAGFGVAPLLRLAPAWVAAAAAVVLAAPALARRLVRVRDLVLAANPVLCLAVFVLAWLVELVPPNLLGAMLPEGTGLAELLLTAVIAAVLANVVNNLPATLLLLAALGPHPAAGLVLAVLLGVNLGPNATYHGSLATLLWRRTLPTRPSARDFFRLGMLTTPLTLGAATAALWLSL</sequence>
<feature type="transmembrane region" description="Helical" evidence="10">
    <location>
        <begin position="44"/>
        <end position="62"/>
    </location>
</feature>
<evidence type="ECO:0000313" key="13">
    <source>
        <dbReference type="Proteomes" id="UP000715441"/>
    </source>
</evidence>
<keyword evidence="4" id="KW-0813">Transport</keyword>
<dbReference type="RefSeq" id="WP_168520392.1">
    <property type="nucleotide sequence ID" value="NZ_JAAXLS010000035.1"/>
</dbReference>